<evidence type="ECO:0000256" key="1">
    <source>
        <dbReference type="SAM" id="MobiDB-lite"/>
    </source>
</evidence>
<dbReference type="Proteomes" id="UP000069549">
    <property type="component" value="Unassembled WGS sequence"/>
</dbReference>
<organism evidence="2 3">
    <name type="scientific">Plasmodium berghei</name>
    <dbReference type="NCBI Taxonomy" id="5821"/>
    <lineage>
        <taxon>Eukaryota</taxon>
        <taxon>Sar</taxon>
        <taxon>Alveolata</taxon>
        <taxon>Apicomplexa</taxon>
        <taxon>Aconoidasida</taxon>
        <taxon>Haemosporida</taxon>
        <taxon>Plasmodiidae</taxon>
        <taxon>Plasmodium</taxon>
        <taxon>Plasmodium (Vinckeia)</taxon>
    </lineage>
</organism>
<evidence type="ECO:0000313" key="2">
    <source>
        <dbReference type="EMBL" id="CXH16301.1"/>
    </source>
</evidence>
<reference evidence="2 3" key="1">
    <citation type="submission" date="2016-02" db="EMBL/GenBank/DDBJ databases">
        <authorList>
            <consortium name="Pathogen Informatics"/>
        </authorList>
    </citation>
    <scope>NUCLEOTIDE SEQUENCE [LARGE SCALE GENOMIC DNA]</scope>
    <source>
        <strain evidence="2 3">K173</strain>
    </source>
</reference>
<gene>
    <name evidence="2" type="ORF">PBK173_000516600</name>
</gene>
<proteinExistence type="predicted"/>
<evidence type="ECO:0000313" key="3">
    <source>
        <dbReference type="Proteomes" id="UP000069549"/>
    </source>
</evidence>
<dbReference type="AlphaFoldDB" id="A0A113PCS2"/>
<accession>A0A113PCS2</accession>
<protein>
    <submittedName>
        <fullName evidence="2">Uncharacterized protein</fullName>
    </submittedName>
</protein>
<feature type="region of interest" description="Disordered" evidence="1">
    <location>
        <begin position="1"/>
        <end position="23"/>
    </location>
</feature>
<dbReference type="EMBL" id="FFUQ01000259">
    <property type="protein sequence ID" value="CXH16301.1"/>
    <property type="molecule type" value="Genomic_DNA"/>
</dbReference>
<name>A0A113PCS2_PLABE</name>
<sequence>MSRDELDSTIPVRPPTVNKKINPKAHNMAGDHLIFPPCSVASQLNTFTPVGIAIIIVADVTTCEIIPNPGRIKMYTSGWPKNQNRC</sequence>